<reference evidence="4" key="1">
    <citation type="submission" date="2019-12" db="UniProtKB">
        <authorList>
            <consortium name="WormBaseParasite"/>
        </authorList>
    </citation>
    <scope>IDENTIFICATION</scope>
</reference>
<dbReference type="Pfam" id="PF00089">
    <property type="entry name" value="Trypsin"/>
    <property type="match status" value="1"/>
</dbReference>
<protein>
    <submittedName>
        <fullName evidence="4">Peptidase S1 domain-containing protein</fullName>
    </submittedName>
</protein>
<dbReference type="GO" id="GO:0006508">
    <property type="term" value="P:proteolysis"/>
    <property type="evidence" value="ECO:0007669"/>
    <property type="project" value="InterPro"/>
</dbReference>
<organism evidence="3 4">
    <name type="scientific">Trichuris muris</name>
    <name type="common">Mouse whipworm</name>
    <dbReference type="NCBI Taxonomy" id="70415"/>
    <lineage>
        <taxon>Eukaryota</taxon>
        <taxon>Metazoa</taxon>
        <taxon>Ecdysozoa</taxon>
        <taxon>Nematoda</taxon>
        <taxon>Enoplea</taxon>
        <taxon>Dorylaimia</taxon>
        <taxon>Trichinellida</taxon>
        <taxon>Trichuridae</taxon>
        <taxon>Trichuris</taxon>
    </lineage>
</organism>
<sequence length="279" mass="31895">MVRMQWLFIVALTAVVLSEAKFHRKDKYNLKLNGNGKPTNEWTFIDDEGETCGKPGKFSEKEEQMLHQRKKLQRELPFTAYLVKRLRHEYEPICMATILPDADDDSSSILLTLTTCIESGAELTHYKVYTGSRFPIPKNQSSDLYEIEEVAVDKNSPNLKYPNAMVVRVAEPIPITQKQQPICLPKPNEELPENSECILSVIRTSGKQTPYLVDVQSKSNTYCKQMPRETVLIDKKMEICGLDYRDGAFIARGGSLICKNKEGKWTQRERLQNSRESTA</sequence>
<name>A0A5S6R2U6_TRIMR</name>
<evidence type="ECO:0000313" key="3">
    <source>
        <dbReference type="Proteomes" id="UP000046395"/>
    </source>
</evidence>
<dbReference type="GO" id="GO:0004252">
    <property type="term" value="F:serine-type endopeptidase activity"/>
    <property type="evidence" value="ECO:0007669"/>
    <property type="project" value="InterPro"/>
</dbReference>
<evidence type="ECO:0000313" key="4">
    <source>
        <dbReference type="WBParaSite" id="TMUE_3000013624.1"/>
    </source>
</evidence>
<dbReference type="SUPFAM" id="SSF50494">
    <property type="entry name" value="Trypsin-like serine proteases"/>
    <property type="match status" value="1"/>
</dbReference>
<proteinExistence type="predicted"/>
<dbReference type="InterPro" id="IPR009003">
    <property type="entry name" value="Peptidase_S1_PA"/>
</dbReference>
<evidence type="ECO:0000256" key="1">
    <source>
        <dbReference type="SAM" id="SignalP"/>
    </source>
</evidence>
<feature type="signal peptide" evidence="1">
    <location>
        <begin position="1"/>
        <end position="20"/>
    </location>
</feature>
<dbReference type="Gene3D" id="2.40.10.10">
    <property type="entry name" value="Trypsin-like serine proteases"/>
    <property type="match status" value="1"/>
</dbReference>
<keyword evidence="1" id="KW-0732">Signal</keyword>
<dbReference type="InterPro" id="IPR001254">
    <property type="entry name" value="Trypsin_dom"/>
</dbReference>
<feature type="domain" description="Peptidase S1" evidence="2">
    <location>
        <begin position="107"/>
        <end position="261"/>
    </location>
</feature>
<accession>A0A5S6R2U6</accession>
<evidence type="ECO:0000259" key="2">
    <source>
        <dbReference type="Pfam" id="PF00089"/>
    </source>
</evidence>
<dbReference type="AlphaFoldDB" id="A0A5S6R2U6"/>
<dbReference type="InterPro" id="IPR043504">
    <property type="entry name" value="Peptidase_S1_PA_chymotrypsin"/>
</dbReference>
<keyword evidence="3" id="KW-1185">Reference proteome</keyword>
<dbReference type="STRING" id="70415.A0A5S6R2U6"/>
<dbReference type="WBParaSite" id="TMUE_3000013624.1">
    <property type="protein sequence ID" value="TMUE_3000013624.1"/>
    <property type="gene ID" value="WBGene00288845"/>
</dbReference>
<feature type="chain" id="PRO_5024335491" evidence="1">
    <location>
        <begin position="21"/>
        <end position="279"/>
    </location>
</feature>
<dbReference type="Proteomes" id="UP000046395">
    <property type="component" value="Unassembled WGS sequence"/>
</dbReference>